<feature type="signal peptide" evidence="2">
    <location>
        <begin position="1"/>
        <end position="21"/>
    </location>
</feature>
<evidence type="ECO:0000313" key="3">
    <source>
        <dbReference type="EMBL" id="NUZ07734.1"/>
    </source>
</evidence>
<dbReference type="AlphaFoldDB" id="A0A7Y6NR19"/>
<accession>A0A7Y6NR19</accession>
<dbReference type="RefSeq" id="WP_176070580.1">
    <property type="nucleotide sequence ID" value="NZ_JABWMJ010000009.1"/>
</dbReference>
<proteinExistence type="predicted"/>
<feature type="region of interest" description="Disordered" evidence="1">
    <location>
        <begin position="35"/>
        <end position="70"/>
    </location>
</feature>
<gene>
    <name evidence="3" type="ORF">HQN59_18385</name>
</gene>
<evidence type="ECO:0000313" key="4">
    <source>
        <dbReference type="Proteomes" id="UP000529637"/>
    </source>
</evidence>
<organism evidence="3 4">
    <name type="scientific">Piscinibacter koreensis</name>
    <dbReference type="NCBI Taxonomy" id="2742824"/>
    <lineage>
        <taxon>Bacteria</taxon>
        <taxon>Pseudomonadati</taxon>
        <taxon>Pseudomonadota</taxon>
        <taxon>Betaproteobacteria</taxon>
        <taxon>Burkholderiales</taxon>
        <taxon>Sphaerotilaceae</taxon>
        <taxon>Piscinibacter</taxon>
    </lineage>
</organism>
<name>A0A7Y6NR19_9BURK</name>
<feature type="chain" id="PRO_5031314751" evidence="2">
    <location>
        <begin position="22"/>
        <end position="89"/>
    </location>
</feature>
<evidence type="ECO:0000256" key="2">
    <source>
        <dbReference type="SAM" id="SignalP"/>
    </source>
</evidence>
<keyword evidence="4" id="KW-1185">Reference proteome</keyword>
<dbReference type="EMBL" id="JABWMJ010000009">
    <property type="protein sequence ID" value="NUZ07734.1"/>
    <property type="molecule type" value="Genomic_DNA"/>
</dbReference>
<keyword evidence="2" id="KW-0732">Signal</keyword>
<dbReference type="Proteomes" id="UP000529637">
    <property type="component" value="Unassembled WGS sequence"/>
</dbReference>
<reference evidence="3 4" key="1">
    <citation type="submission" date="2020-06" db="EMBL/GenBank/DDBJ databases">
        <title>Schlegella sp. ID0723 isolated from air conditioner.</title>
        <authorList>
            <person name="Kim D.Y."/>
            <person name="Kim D.-U."/>
        </authorList>
    </citation>
    <scope>NUCLEOTIDE SEQUENCE [LARGE SCALE GENOMIC DNA]</scope>
    <source>
        <strain evidence="3 4">ID0723</strain>
    </source>
</reference>
<comment type="caution">
    <text evidence="3">The sequence shown here is derived from an EMBL/GenBank/DDBJ whole genome shotgun (WGS) entry which is preliminary data.</text>
</comment>
<protein>
    <submittedName>
        <fullName evidence="3">Uncharacterized protein</fullName>
    </submittedName>
</protein>
<evidence type="ECO:0000256" key="1">
    <source>
        <dbReference type="SAM" id="MobiDB-lite"/>
    </source>
</evidence>
<sequence length="89" mass="8962">MKTTFSLVAAGLVVFCAAASAADLPVTVASAADAANTRSEAAVDAPAKPARRAKTGSTTPAERAAAPAPEKDVWAVPLFQNAKALNTPR</sequence>